<proteinExistence type="predicted"/>
<dbReference type="Proteomes" id="UP000237819">
    <property type="component" value="Unassembled WGS sequence"/>
</dbReference>
<dbReference type="SUPFAM" id="SSF51182">
    <property type="entry name" value="RmlC-like cupins"/>
    <property type="match status" value="1"/>
</dbReference>
<reference evidence="3 4" key="1">
    <citation type="submission" date="2018-02" db="EMBL/GenBank/DDBJ databases">
        <title>Comparative genomes isolates from brazilian mangrove.</title>
        <authorList>
            <person name="Araujo J.E."/>
            <person name="Taketani R.G."/>
            <person name="Silva M.C.P."/>
            <person name="Loureco M.V."/>
            <person name="Andreote F.D."/>
        </authorList>
    </citation>
    <scope>NUCLEOTIDE SEQUENCE [LARGE SCALE GENOMIC DNA]</scope>
    <source>
        <strain evidence="3 4">Nap-Phe MGV</strain>
    </source>
</reference>
<comment type="caution">
    <text evidence="3">The sequence shown here is derived from an EMBL/GenBank/DDBJ whole genome shotgun (WGS) entry which is preliminary data.</text>
</comment>
<dbReference type="InterPro" id="IPR013096">
    <property type="entry name" value="Cupin_2"/>
</dbReference>
<dbReference type="EMBL" id="PUHZ01000026">
    <property type="protein sequence ID" value="PQO41613.1"/>
    <property type="molecule type" value="Genomic_DNA"/>
</dbReference>
<dbReference type="PANTHER" id="PTHR35848">
    <property type="entry name" value="OXALATE-BINDING PROTEIN"/>
    <property type="match status" value="1"/>
</dbReference>
<gene>
    <name evidence="3" type="ORF">C5Y93_31395</name>
</gene>
<organism evidence="3 4">
    <name type="scientific">Blastopirellula marina</name>
    <dbReference type="NCBI Taxonomy" id="124"/>
    <lineage>
        <taxon>Bacteria</taxon>
        <taxon>Pseudomonadati</taxon>
        <taxon>Planctomycetota</taxon>
        <taxon>Planctomycetia</taxon>
        <taxon>Pirellulales</taxon>
        <taxon>Pirellulaceae</taxon>
        <taxon>Blastopirellula</taxon>
    </lineage>
</organism>
<dbReference type="InterPro" id="IPR011051">
    <property type="entry name" value="RmlC_Cupin_sf"/>
</dbReference>
<protein>
    <submittedName>
        <fullName evidence="3">Cupin</fullName>
    </submittedName>
</protein>
<keyword evidence="1" id="KW-0479">Metal-binding</keyword>
<dbReference type="Pfam" id="PF07883">
    <property type="entry name" value="Cupin_2"/>
    <property type="match status" value="1"/>
</dbReference>
<feature type="domain" description="Cupin type-2" evidence="2">
    <location>
        <begin position="51"/>
        <end position="118"/>
    </location>
</feature>
<dbReference type="PANTHER" id="PTHR35848:SF6">
    <property type="entry name" value="CUPIN TYPE-2 DOMAIN-CONTAINING PROTEIN"/>
    <property type="match status" value="1"/>
</dbReference>
<evidence type="ECO:0000259" key="2">
    <source>
        <dbReference type="Pfam" id="PF07883"/>
    </source>
</evidence>
<evidence type="ECO:0000313" key="3">
    <source>
        <dbReference type="EMBL" id="PQO41613.1"/>
    </source>
</evidence>
<dbReference type="Gene3D" id="2.60.120.10">
    <property type="entry name" value="Jelly Rolls"/>
    <property type="match status" value="1"/>
</dbReference>
<name>A0A2S8GB04_9BACT</name>
<evidence type="ECO:0000256" key="1">
    <source>
        <dbReference type="ARBA" id="ARBA00022723"/>
    </source>
</evidence>
<sequence length="149" mass="16776">MRMRQSYEHVSVGPMSDWKRFRFQLRDLPPAPKRFLKSELSLSSMELSVNCMPAGATMPFLHKHRRNEEVYLFLTGEGEFQAGDEILAITPGFCIRCSPETPRSFRNTGSVPMEFVVIQAEADSYSGAGLTTDGELVPVSPVWLLDFSL</sequence>
<dbReference type="AlphaFoldDB" id="A0A2S8GB04"/>
<dbReference type="GO" id="GO:0046872">
    <property type="term" value="F:metal ion binding"/>
    <property type="evidence" value="ECO:0007669"/>
    <property type="project" value="UniProtKB-KW"/>
</dbReference>
<dbReference type="InterPro" id="IPR051610">
    <property type="entry name" value="GPI/OXD"/>
</dbReference>
<evidence type="ECO:0000313" key="4">
    <source>
        <dbReference type="Proteomes" id="UP000237819"/>
    </source>
</evidence>
<accession>A0A2S8GB04</accession>
<dbReference type="CDD" id="cd06985">
    <property type="entry name" value="cupin_BF4112"/>
    <property type="match status" value="1"/>
</dbReference>
<dbReference type="InterPro" id="IPR014710">
    <property type="entry name" value="RmlC-like_jellyroll"/>
</dbReference>